<evidence type="ECO:0000313" key="2">
    <source>
        <dbReference type="Proteomes" id="UP000767446"/>
    </source>
</evidence>
<reference evidence="1" key="1">
    <citation type="submission" date="2021-02" db="EMBL/GenBank/DDBJ databases">
        <title>Metagenome analyses of Stigonema ocellatum DSM 106950, Chlorogloea purpurea SAG 13.99 and Gomphosphaeria aponina DSM 107014.</title>
        <authorList>
            <person name="Marter P."/>
            <person name="Huang S."/>
        </authorList>
    </citation>
    <scope>NUCLEOTIDE SEQUENCE</scope>
    <source>
        <strain evidence="1">JP213</strain>
    </source>
</reference>
<evidence type="ECO:0000313" key="1">
    <source>
        <dbReference type="EMBL" id="MBR8828117.1"/>
    </source>
</evidence>
<dbReference type="AlphaFoldDB" id="A0A941JT76"/>
<dbReference type="EMBL" id="JADQBC010000055">
    <property type="protein sequence ID" value="MBR8828117.1"/>
    <property type="molecule type" value="Genomic_DNA"/>
</dbReference>
<organism evidence="1 2">
    <name type="scientific">Gomphosphaeria aponina SAG 52.96 = DSM 107014</name>
    <dbReference type="NCBI Taxonomy" id="1521640"/>
    <lineage>
        <taxon>Bacteria</taxon>
        <taxon>Bacillati</taxon>
        <taxon>Cyanobacteriota</taxon>
        <taxon>Cyanophyceae</taxon>
        <taxon>Oscillatoriophycideae</taxon>
        <taxon>Chroococcales</taxon>
        <taxon>Gomphosphaeriaceae</taxon>
        <taxon>Gomphosphaeria</taxon>
    </lineage>
</organism>
<feature type="non-terminal residue" evidence="1">
    <location>
        <position position="1"/>
    </location>
</feature>
<dbReference type="Proteomes" id="UP000767446">
    <property type="component" value="Unassembled WGS sequence"/>
</dbReference>
<protein>
    <submittedName>
        <fullName evidence="1">DUF4912 domain-containing protein</fullName>
    </submittedName>
</protein>
<accession>A0A941JT76</accession>
<dbReference type="InterPro" id="IPR032585">
    <property type="entry name" value="DUF4912"/>
</dbReference>
<sequence length="197" mass="21613">SELVGQYNCGEEEQDQHISIPVDDREYIAELGYLKANNDWLSLARSLPVRVPACPPEVPQSNIAATAARVITGAAAATTTFFSPRSQAPETSQIILVPRDCRSAYAYWEVPTADRAALGGQQLLLRLYEVITLDGEGLTVQTVGEYDCAAREQDKHVSIPIDDRDYVAELGYLTANNDWLSLARSLPVRVPPCPPNK</sequence>
<dbReference type="Pfam" id="PF16258">
    <property type="entry name" value="DUF4912"/>
    <property type="match status" value="2"/>
</dbReference>
<gene>
    <name evidence="1" type="ORF">DSM107014_09515</name>
</gene>
<name>A0A941JT76_9CHRO</name>
<proteinExistence type="predicted"/>
<comment type="caution">
    <text evidence="1">The sequence shown here is derived from an EMBL/GenBank/DDBJ whole genome shotgun (WGS) entry which is preliminary data.</text>
</comment>